<accession>A0ABW4I7B3</accession>
<comment type="caution">
    <text evidence="4">The sequence shown here is derived from an EMBL/GenBank/DDBJ whole genome shotgun (WGS) entry which is preliminary data.</text>
</comment>
<dbReference type="EMBL" id="JBHUDG010000001">
    <property type="protein sequence ID" value="MFD1628317.1"/>
    <property type="molecule type" value="Genomic_DNA"/>
</dbReference>
<reference evidence="5" key="1">
    <citation type="journal article" date="2019" name="Int. J. Syst. Evol. Microbiol.">
        <title>The Global Catalogue of Microorganisms (GCM) 10K type strain sequencing project: providing services to taxonomists for standard genome sequencing and annotation.</title>
        <authorList>
            <consortium name="The Broad Institute Genomics Platform"/>
            <consortium name="The Broad Institute Genome Sequencing Center for Infectious Disease"/>
            <person name="Wu L."/>
            <person name="Ma J."/>
        </authorList>
    </citation>
    <scope>NUCLEOTIDE SEQUENCE [LARGE SCALE GENOMIC DNA]</scope>
    <source>
        <strain evidence="5">CCUG 53762</strain>
    </source>
</reference>
<evidence type="ECO:0000256" key="1">
    <source>
        <dbReference type="SAM" id="Coils"/>
    </source>
</evidence>
<dbReference type="SUPFAM" id="SSF52266">
    <property type="entry name" value="SGNH hydrolase"/>
    <property type="match status" value="1"/>
</dbReference>
<dbReference type="RefSeq" id="WP_379660704.1">
    <property type="nucleotide sequence ID" value="NZ_JBHUDG010000001.1"/>
</dbReference>
<keyword evidence="5" id="KW-1185">Reference proteome</keyword>
<feature type="signal peptide" evidence="2">
    <location>
        <begin position="1"/>
        <end position="20"/>
    </location>
</feature>
<dbReference type="Pfam" id="PF13472">
    <property type="entry name" value="Lipase_GDSL_2"/>
    <property type="match status" value="1"/>
</dbReference>
<name>A0ABW4I7B3_9SPHI</name>
<evidence type="ECO:0000313" key="5">
    <source>
        <dbReference type="Proteomes" id="UP001597118"/>
    </source>
</evidence>
<feature type="chain" id="PRO_5045379429" evidence="2">
    <location>
        <begin position="21"/>
        <end position="319"/>
    </location>
</feature>
<evidence type="ECO:0000259" key="3">
    <source>
        <dbReference type="Pfam" id="PF13472"/>
    </source>
</evidence>
<keyword evidence="1" id="KW-0175">Coiled coil</keyword>
<protein>
    <submittedName>
        <fullName evidence="4">GDSL-type esterase/lipase family protein</fullName>
    </submittedName>
</protein>
<dbReference type="PANTHER" id="PTHR30383:SF5">
    <property type="entry name" value="SGNH HYDROLASE-TYPE ESTERASE DOMAIN-CONTAINING PROTEIN"/>
    <property type="match status" value="1"/>
</dbReference>
<sequence>MIRIIFTALLLIHCSWASLSAQVRKSLSYYSEETLDLIEATAAQKAKIKQIKSNTDEKLKQAKNDANLVESEKQLKYKEIYAEGTKLYNEVISEQQKEVLKQLHKKIQDENTKIGFAPIIDSTFKSKHFDQRMELFASFPIANKAIVFLGNSITERGVWNELIPGKLISNRGIGGDNTFGVLARLDGVLTAKPEKIFLMIGVNDLAGRGWPLELVLKNYTRIVNQILKQSPKTKLYIQSVLPIDEDMIPRFKGKSIVISKFNEELKVLAANKKTVYVNLHDQFKDEQGKIKPELTNDGIHLTPLAYSQWVNYLKASGFL</sequence>
<organism evidence="4 5">
    <name type="scientific">Pseudopedobacter beijingensis</name>
    <dbReference type="NCBI Taxonomy" id="1207056"/>
    <lineage>
        <taxon>Bacteria</taxon>
        <taxon>Pseudomonadati</taxon>
        <taxon>Bacteroidota</taxon>
        <taxon>Sphingobacteriia</taxon>
        <taxon>Sphingobacteriales</taxon>
        <taxon>Sphingobacteriaceae</taxon>
        <taxon>Pseudopedobacter</taxon>
    </lineage>
</organism>
<feature type="coiled-coil region" evidence="1">
    <location>
        <begin position="45"/>
        <end position="113"/>
    </location>
</feature>
<evidence type="ECO:0000313" key="4">
    <source>
        <dbReference type="EMBL" id="MFD1628317.1"/>
    </source>
</evidence>
<gene>
    <name evidence="4" type="ORF">ACFSAH_00430</name>
</gene>
<dbReference type="PANTHER" id="PTHR30383">
    <property type="entry name" value="THIOESTERASE 1/PROTEASE 1/LYSOPHOSPHOLIPASE L1"/>
    <property type="match status" value="1"/>
</dbReference>
<dbReference type="InterPro" id="IPR013830">
    <property type="entry name" value="SGNH_hydro"/>
</dbReference>
<dbReference type="InterPro" id="IPR051532">
    <property type="entry name" value="Ester_Hydrolysis_Enzymes"/>
</dbReference>
<feature type="domain" description="SGNH hydrolase-type esterase" evidence="3">
    <location>
        <begin position="148"/>
        <end position="306"/>
    </location>
</feature>
<dbReference type="InterPro" id="IPR036514">
    <property type="entry name" value="SGNH_hydro_sf"/>
</dbReference>
<dbReference type="Proteomes" id="UP001597118">
    <property type="component" value="Unassembled WGS sequence"/>
</dbReference>
<keyword evidence="2" id="KW-0732">Signal</keyword>
<dbReference type="Gene3D" id="3.40.50.1110">
    <property type="entry name" value="SGNH hydrolase"/>
    <property type="match status" value="1"/>
</dbReference>
<proteinExistence type="predicted"/>
<evidence type="ECO:0000256" key="2">
    <source>
        <dbReference type="SAM" id="SignalP"/>
    </source>
</evidence>